<dbReference type="Proteomes" id="UP000288351">
    <property type="component" value="Unassembled WGS sequence"/>
</dbReference>
<feature type="transmembrane region" description="Helical" evidence="1">
    <location>
        <begin position="6"/>
        <end position="25"/>
    </location>
</feature>
<accession>A0A401QU17</accession>
<comment type="caution">
    <text evidence="2">The sequence shown here is derived from an EMBL/GenBank/DDBJ whole genome shotgun (WGS) entry which is preliminary data.</text>
</comment>
<name>A0A401QU17_STRNR</name>
<protein>
    <recommendedName>
        <fullName evidence="4">Integral membrane protein</fullName>
    </recommendedName>
</protein>
<sequence>MSDPTTANLAVTAVVLLWLVARQLVERPLRERSPVGLVLLALGAVQTGWYVTAHPLSWRDGALVVASLAVGVLLAAVRAFTVRLSVRGDRIVRRGTPLTAALWVVGLGQHFLIDTGVAAGLGAVTVLVYFGVVLLAQQLVLIRRAATAGLAGR</sequence>
<feature type="transmembrane region" description="Helical" evidence="1">
    <location>
        <begin position="37"/>
        <end position="56"/>
    </location>
</feature>
<gene>
    <name evidence="2" type="ORF">SALB_01560</name>
</gene>
<dbReference type="AlphaFoldDB" id="A0A401QU17"/>
<dbReference type="RefSeq" id="WP_016577103.1">
    <property type="nucleotide sequence ID" value="NZ_BHXC01000006.1"/>
</dbReference>
<evidence type="ECO:0000256" key="1">
    <source>
        <dbReference type="SAM" id="Phobius"/>
    </source>
</evidence>
<evidence type="ECO:0000313" key="3">
    <source>
        <dbReference type="Proteomes" id="UP000288351"/>
    </source>
</evidence>
<reference evidence="2 3" key="1">
    <citation type="journal article" date="2019" name="Microbiol. Resour. Announc.">
        <title>Draft Genome Sequence of the Most Traditional epsilon-Poly-l-Lysine Producer, Streptomyces albulus NBRC14147.</title>
        <authorList>
            <person name="Yamanaka K."/>
            <person name="Hamano Y."/>
        </authorList>
    </citation>
    <scope>NUCLEOTIDE SEQUENCE [LARGE SCALE GENOMIC DNA]</scope>
    <source>
        <strain evidence="2 3">NBRC 14147</strain>
    </source>
</reference>
<feature type="transmembrane region" description="Helical" evidence="1">
    <location>
        <begin position="92"/>
        <end position="111"/>
    </location>
</feature>
<feature type="transmembrane region" description="Helical" evidence="1">
    <location>
        <begin position="117"/>
        <end position="136"/>
    </location>
</feature>
<keyword evidence="1" id="KW-0472">Membrane</keyword>
<evidence type="ECO:0000313" key="2">
    <source>
        <dbReference type="EMBL" id="GCB88887.1"/>
    </source>
</evidence>
<dbReference type="EMBL" id="BHXC01000006">
    <property type="protein sequence ID" value="GCB88887.1"/>
    <property type="molecule type" value="Genomic_DNA"/>
</dbReference>
<keyword evidence="1" id="KW-0812">Transmembrane</keyword>
<keyword evidence="1" id="KW-1133">Transmembrane helix</keyword>
<proteinExistence type="predicted"/>
<feature type="transmembrane region" description="Helical" evidence="1">
    <location>
        <begin position="62"/>
        <end position="80"/>
    </location>
</feature>
<organism evidence="2 3">
    <name type="scientific">Streptomyces noursei</name>
    <name type="common">Streptomyces albulus</name>
    <dbReference type="NCBI Taxonomy" id="1971"/>
    <lineage>
        <taxon>Bacteria</taxon>
        <taxon>Bacillati</taxon>
        <taxon>Actinomycetota</taxon>
        <taxon>Actinomycetes</taxon>
        <taxon>Kitasatosporales</taxon>
        <taxon>Streptomycetaceae</taxon>
        <taxon>Streptomyces</taxon>
    </lineage>
</organism>
<evidence type="ECO:0008006" key="4">
    <source>
        <dbReference type="Google" id="ProtNLM"/>
    </source>
</evidence>